<evidence type="ECO:0000256" key="2">
    <source>
        <dbReference type="SAM" id="MobiDB-lite"/>
    </source>
</evidence>
<name>A0AAU2UWK3_9ACTN</name>
<protein>
    <submittedName>
        <fullName evidence="3">Class II glutamine amidotransferase</fullName>
    </submittedName>
</protein>
<dbReference type="CDD" id="cd01908">
    <property type="entry name" value="YafJ"/>
    <property type="match status" value="1"/>
</dbReference>
<dbReference type="PANTHER" id="PTHR42824">
    <property type="entry name" value="GLUTAMINE AMIDOTRANSFERASE"/>
    <property type="match status" value="1"/>
</dbReference>
<dbReference type="EMBL" id="CP108318">
    <property type="protein sequence ID" value="WTW59532.1"/>
    <property type="molecule type" value="Genomic_DNA"/>
</dbReference>
<proteinExistence type="predicted"/>
<dbReference type="InterPro" id="IPR029055">
    <property type="entry name" value="Ntn_hydrolases_N"/>
</dbReference>
<dbReference type="AlphaFoldDB" id="A0AAU2UWK3"/>
<dbReference type="SUPFAM" id="SSF56235">
    <property type="entry name" value="N-terminal nucleophile aminohydrolases (Ntn hydrolases)"/>
    <property type="match status" value="1"/>
</dbReference>
<gene>
    <name evidence="3" type="ORF">OG549_02065</name>
</gene>
<dbReference type="Gene3D" id="3.60.20.10">
    <property type="entry name" value="Glutamine Phosphoribosylpyrophosphate, subunit 1, domain 1"/>
    <property type="match status" value="1"/>
</dbReference>
<dbReference type="PANTHER" id="PTHR42824:SF1">
    <property type="entry name" value="GLUTAMINE AMIDOTRANSFERASE YAFJ-RELATED"/>
    <property type="match status" value="1"/>
</dbReference>
<organism evidence="3">
    <name type="scientific">Streptomyces sp. NBC_00003</name>
    <dbReference type="NCBI Taxonomy" id="2903608"/>
    <lineage>
        <taxon>Bacteria</taxon>
        <taxon>Bacillati</taxon>
        <taxon>Actinomycetota</taxon>
        <taxon>Actinomycetes</taxon>
        <taxon>Kitasatosporales</taxon>
        <taxon>Streptomycetaceae</taxon>
        <taxon>Streptomyces</taxon>
    </lineage>
</organism>
<reference evidence="3" key="1">
    <citation type="submission" date="2022-10" db="EMBL/GenBank/DDBJ databases">
        <title>The complete genomes of actinobacterial strains from the NBC collection.</title>
        <authorList>
            <person name="Joergensen T.S."/>
            <person name="Alvarez Arevalo M."/>
            <person name="Sterndorff E.B."/>
            <person name="Faurdal D."/>
            <person name="Vuksanovic O."/>
            <person name="Mourched A.-S."/>
            <person name="Charusanti P."/>
            <person name="Shaw S."/>
            <person name="Blin K."/>
            <person name="Weber T."/>
        </authorList>
    </citation>
    <scope>NUCLEOTIDE SEQUENCE</scope>
    <source>
        <strain evidence="3">NBC_00003</strain>
    </source>
</reference>
<evidence type="ECO:0000313" key="3">
    <source>
        <dbReference type="EMBL" id="WTW59532.1"/>
    </source>
</evidence>
<accession>A0AAU2UWK3</accession>
<keyword evidence="1 3" id="KW-0315">Glutamine amidotransferase</keyword>
<sequence>MCRLFGLSSAPRRSRATFWLLDAPDSLMVQSHRDPDGTGLGYFDPDGTPQVRKAPDAAYEDRDFAQEARQICSATFLAHIRLASTGSLTAPNTHPFQQDGRLFAHNGVVEDLAALEAHLGQDLALVEGETDSERVFALITREIRCAQGDIGAGIERATRWIAAHLPVYSLNFVLTTPDQLWALRYPATHELYVLEREAGGPHGARHLDQSGSAGRLRVHSGDLADVPACVVASERMDEHPEWRLMEPGELLHITPDGSAERQFVLPDPPARPLGLSDLSDRAAHSQKAGG</sequence>
<evidence type="ECO:0000256" key="1">
    <source>
        <dbReference type="ARBA" id="ARBA00022962"/>
    </source>
</evidence>
<dbReference type="InterPro" id="IPR026869">
    <property type="entry name" value="EgtC-like"/>
</dbReference>
<dbReference type="Pfam" id="PF13230">
    <property type="entry name" value="GATase_4"/>
    <property type="match status" value="1"/>
</dbReference>
<feature type="region of interest" description="Disordered" evidence="2">
    <location>
        <begin position="256"/>
        <end position="290"/>
    </location>
</feature>